<evidence type="ECO:0008006" key="3">
    <source>
        <dbReference type="Google" id="ProtNLM"/>
    </source>
</evidence>
<evidence type="ECO:0000313" key="2">
    <source>
        <dbReference type="EMBL" id="KKM52371.1"/>
    </source>
</evidence>
<accession>A0A0F9JA86</accession>
<feature type="transmembrane region" description="Helical" evidence="1">
    <location>
        <begin position="54"/>
        <end position="78"/>
    </location>
</feature>
<name>A0A0F9JA86_9ZZZZ</name>
<comment type="caution">
    <text evidence="2">The sequence shown here is derived from an EMBL/GenBank/DDBJ whole genome shotgun (WGS) entry which is preliminary data.</text>
</comment>
<protein>
    <recommendedName>
        <fullName evidence="3">Zinc-ribbon domain-containing protein</fullName>
    </recommendedName>
</protein>
<dbReference type="EMBL" id="LAZR01011935">
    <property type="protein sequence ID" value="KKM52371.1"/>
    <property type="molecule type" value="Genomic_DNA"/>
</dbReference>
<keyword evidence="1" id="KW-0812">Transmembrane</keyword>
<organism evidence="2">
    <name type="scientific">marine sediment metagenome</name>
    <dbReference type="NCBI Taxonomy" id="412755"/>
    <lineage>
        <taxon>unclassified sequences</taxon>
        <taxon>metagenomes</taxon>
        <taxon>ecological metagenomes</taxon>
    </lineage>
</organism>
<keyword evidence="1" id="KW-0472">Membrane</keyword>
<dbReference type="AlphaFoldDB" id="A0A0F9JA86"/>
<reference evidence="2" key="1">
    <citation type="journal article" date="2015" name="Nature">
        <title>Complex archaea that bridge the gap between prokaryotes and eukaryotes.</title>
        <authorList>
            <person name="Spang A."/>
            <person name="Saw J.H."/>
            <person name="Jorgensen S.L."/>
            <person name="Zaremba-Niedzwiedzka K."/>
            <person name="Martijn J."/>
            <person name="Lind A.E."/>
            <person name="van Eijk R."/>
            <person name="Schleper C."/>
            <person name="Guy L."/>
            <person name="Ettema T.J."/>
        </authorList>
    </citation>
    <scope>NUCLEOTIDE SEQUENCE</scope>
</reference>
<proteinExistence type="predicted"/>
<sequence>MAWIPAMAAANRNGTCGRSSKKGVIIGLILSIVFGVLFFYFFNMRSFGMMISIPWMFISSISVFLIIIVVMAAAAANLSSPKNPYSKGKKKYYQGEYHQSQYQKLNPYKIQKSSQNQISISITDGYKEGSSNQEFETHFCGYCGAKIERDAIFCHLCGSKL</sequence>
<gene>
    <name evidence="2" type="ORF">LCGC14_1554860</name>
</gene>
<evidence type="ECO:0000256" key="1">
    <source>
        <dbReference type="SAM" id="Phobius"/>
    </source>
</evidence>
<keyword evidence="1" id="KW-1133">Transmembrane helix</keyword>
<feature type="transmembrane region" description="Helical" evidence="1">
    <location>
        <begin position="23"/>
        <end position="42"/>
    </location>
</feature>